<organism evidence="1 2">
    <name type="scientific">Flavobacterium frigoris (strain PS1)</name>
    <dbReference type="NCBI Taxonomy" id="1086011"/>
    <lineage>
        <taxon>Bacteria</taxon>
        <taxon>Pseudomonadati</taxon>
        <taxon>Bacteroidota</taxon>
        <taxon>Flavobacteriia</taxon>
        <taxon>Flavobacteriales</taxon>
        <taxon>Flavobacteriaceae</taxon>
        <taxon>Flavobacterium</taxon>
    </lineage>
</organism>
<proteinExistence type="predicted"/>
<sequence length="41" mass="5080">MDKQLLQMEKIFKKIENNCNYSQIKNRKESRLFALIKICRY</sequence>
<gene>
    <name evidence="1" type="ORF">HJ01_02762</name>
</gene>
<dbReference type="EMBL" id="AHKF01000020">
    <property type="protein sequence ID" value="EIA07894.1"/>
    <property type="molecule type" value="Genomic_DNA"/>
</dbReference>
<dbReference type="Proteomes" id="UP000005566">
    <property type="component" value="Unassembled WGS sequence"/>
</dbReference>
<evidence type="ECO:0000313" key="2">
    <source>
        <dbReference type="Proteomes" id="UP000005566"/>
    </source>
</evidence>
<comment type="caution">
    <text evidence="1">The sequence shown here is derived from an EMBL/GenBank/DDBJ whole genome shotgun (WGS) entry which is preliminary data.</text>
</comment>
<protein>
    <submittedName>
        <fullName evidence="1">Uncharacterized protein</fullName>
    </submittedName>
</protein>
<reference evidence="1 2" key="1">
    <citation type="journal article" date="2014" name="Acta Crystallogr. D">
        <title>Structure-based characterization and antifreeze properties of a hyperactive ice-binding protein from the Antarctic bacterium Flavobacterium frigoris PS1.</title>
        <authorList>
            <person name="Do H."/>
            <person name="Kim S.J."/>
            <person name="Kim H.J."/>
            <person name="Lee J.H."/>
        </authorList>
    </citation>
    <scope>NUCLEOTIDE SEQUENCE [LARGE SCALE GENOMIC DNA]</scope>
    <source>
        <strain evidence="1 2">PS1</strain>
    </source>
</reference>
<evidence type="ECO:0000313" key="1">
    <source>
        <dbReference type="EMBL" id="EIA07894.1"/>
    </source>
</evidence>
<name>H7FU42_FLAFP</name>
<keyword evidence="2" id="KW-1185">Reference proteome</keyword>
<accession>H7FU42</accession>
<dbReference type="AlphaFoldDB" id="H7FU42"/>